<accession>A0A8S4QDV5</accession>
<dbReference type="EMBL" id="CAKXAJ010004535">
    <property type="protein sequence ID" value="CAH2208793.1"/>
    <property type="molecule type" value="Genomic_DNA"/>
</dbReference>
<reference evidence="1" key="1">
    <citation type="submission" date="2022-03" db="EMBL/GenBank/DDBJ databases">
        <authorList>
            <person name="Lindestad O."/>
        </authorList>
    </citation>
    <scope>NUCLEOTIDE SEQUENCE</scope>
</reference>
<dbReference type="Proteomes" id="UP000838756">
    <property type="component" value="Unassembled WGS sequence"/>
</dbReference>
<dbReference type="AlphaFoldDB" id="A0A8S4QDV5"/>
<name>A0A8S4QDV5_9NEOP</name>
<evidence type="ECO:0000313" key="2">
    <source>
        <dbReference type="Proteomes" id="UP000838756"/>
    </source>
</evidence>
<dbReference type="PANTHER" id="PTHR46238:SF8">
    <property type="entry name" value="ENDONUCLEASE_EXONUCLEASE_PHOSPHATASE DOMAIN-CONTAINING PROTEIN"/>
    <property type="match status" value="1"/>
</dbReference>
<gene>
    <name evidence="1" type="primary">jg3537</name>
    <name evidence="1" type="ORF">PAEG_LOCUS1311</name>
</gene>
<sequence>MVQPTTPKLNCILIILTRIATVKQFKYLGSIISNDTKIDDDVTYRTTAGWSKWRQLTGVKCDRRMPLKFKGKLYKTAISPAILYGLECRAATKKHSTKLHTNEIRILRWSTGVTRHDKIKVYVRGSVGAADPTPPG</sequence>
<keyword evidence="2" id="KW-1185">Reference proteome</keyword>
<organism evidence="1 2">
    <name type="scientific">Pararge aegeria aegeria</name>
    <dbReference type="NCBI Taxonomy" id="348720"/>
    <lineage>
        <taxon>Eukaryota</taxon>
        <taxon>Metazoa</taxon>
        <taxon>Ecdysozoa</taxon>
        <taxon>Arthropoda</taxon>
        <taxon>Hexapoda</taxon>
        <taxon>Insecta</taxon>
        <taxon>Pterygota</taxon>
        <taxon>Neoptera</taxon>
        <taxon>Endopterygota</taxon>
        <taxon>Lepidoptera</taxon>
        <taxon>Glossata</taxon>
        <taxon>Ditrysia</taxon>
        <taxon>Papilionoidea</taxon>
        <taxon>Nymphalidae</taxon>
        <taxon>Satyrinae</taxon>
        <taxon>Satyrini</taxon>
        <taxon>Parargina</taxon>
        <taxon>Pararge</taxon>
    </lineage>
</organism>
<evidence type="ECO:0000313" key="1">
    <source>
        <dbReference type="EMBL" id="CAH2208793.1"/>
    </source>
</evidence>
<protein>
    <submittedName>
        <fullName evidence="1">Jg3537 protein</fullName>
    </submittedName>
</protein>
<dbReference type="OrthoDB" id="424543at2759"/>
<comment type="caution">
    <text evidence="1">The sequence shown here is derived from an EMBL/GenBank/DDBJ whole genome shotgun (WGS) entry which is preliminary data.</text>
</comment>
<proteinExistence type="predicted"/>
<dbReference type="PANTHER" id="PTHR46238">
    <property type="entry name" value="REVERSE TRANSCRIPTASE DOMAIN-CONTAINING PROTEIN"/>
    <property type="match status" value="1"/>
</dbReference>